<gene>
    <name evidence="7" type="ORF">SAMN02745133_02930</name>
</gene>
<feature type="transmembrane region" description="Helical" evidence="6">
    <location>
        <begin position="62"/>
        <end position="80"/>
    </location>
</feature>
<dbReference type="Proteomes" id="UP000184148">
    <property type="component" value="Unassembled WGS sequence"/>
</dbReference>
<dbReference type="STRING" id="1121429.SAMN02745133_02930"/>
<feature type="transmembrane region" description="Helical" evidence="6">
    <location>
        <begin position="318"/>
        <end position="338"/>
    </location>
</feature>
<proteinExistence type="predicted"/>
<accession>A0A1M5CHM4</accession>
<feature type="transmembrane region" description="Helical" evidence="6">
    <location>
        <begin position="144"/>
        <end position="163"/>
    </location>
</feature>
<evidence type="ECO:0000256" key="2">
    <source>
        <dbReference type="ARBA" id="ARBA00022475"/>
    </source>
</evidence>
<keyword evidence="7" id="KW-0762">Sugar transport</keyword>
<keyword evidence="4 6" id="KW-1133">Transmembrane helix</keyword>
<keyword evidence="2" id="KW-1003">Cell membrane</keyword>
<dbReference type="Pfam" id="PF02653">
    <property type="entry name" value="BPD_transp_2"/>
    <property type="match status" value="1"/>
</dbReference>
<reference evidence="8" key="1">
    <citation type="submission" date="2016-11" db="EMBL/GenBank/DDBJ databases">
        <authorList>
            <person name="Varghese N."/>
            <person name="Submissions S."/>
        </authorList>
    </citation>
    <scope>NUCLEOTIDE SEQUENCE [LARGE SCALE GENOMIC DNA]</scope>
    <source>
        <strain evidence="8">DSM 12395</strain>
    </source>
</reference>
<dbReference type="InterPro" id="IPR001851">
    <property type="entry name" value="ABC_transp_permease"/>
</dbReference>
<evidence type="ECO:0000256" key="3">
    <source>
        <dbReference type="ARBA" id="ARBA00022692"/>
    </source>
</evidence>
<comment type="subcellular location">
    <subcellularLocation>
        <location evidence="1">Cell membrane</location>
        <topology evidence="1">Multi-pass membrane protein</topology>
    </subcellularLocation>
</comment>
<dbReference type="AlphaFoldDB" id="A0A1M5CHM4"/>
<feature type="transmembrane region" description="Helical" evidence="6">
    <location>
        <begin position="243"/>
        <end position="266"/>
    </location>
</feature>
<dbReference type="OrthoDB" id="45037at2"/>
<dbReference type="EMBL" id="FQUY01000032">
    <property type="protein sequence ID" value="SHF54097.1"/>
    <property type="molecule type" value="Genomic_DNA"/>
</dbReference>
<dbReference type="PANTHER" id="PTHR47089:SF1">
    <property type="entry name" value="GUANOSINE ABC TRANSPORTER PERMEASE PROTEIN NUPP"/>
    <property type="match status" value="1"/>
</dbReference>
<feature type="transmembrane region" description="Helical" evidence="6">
    <location>
        <begin position="191"/>
        <end position="209"/>
    </location>
</feature>
<keyword evidence="3 6" id="KW-0812">Transmembrane</keyword>
<dbReference type="PANTHER" id="PTHR47089">
    <property type="entry name" value="ABC TRANSPORTER, PERMEASE PROTEIN"/>
    <property type="match status" value="1"/>
</dbReference>
<evidence type="ECO:0000313" key="8">
    <source>
        <dbReference type="Proteomes" id="UP000184148"/>
    </source>
</evidence>
<evidence type="ECO:0000256" key="6">
    <source>
        <dbReference type="SAM" id="Phobius"/>
    </source>
</evidence>
<evidence type="ECO:0000256" key="5">
    <source>
        <dbReference type="ARBA" id="ARBA00023136"/>
    </source>
</evidence>
<keyword evidence="5 6" id="KW-0472">Membrane</keyword>
<sequence length="370" mass="40523">MKRLSQIFGCNLLRPMLAIGIAMLIGTFIILLSNQDPLFAYSKMFKGAFGGFSRITESIERSIPIVLTGLATAVAFRTGVFNAGVEGSLYLGAFAAFIVGHYVVAPSIIHVPLTLAVAALVGAAWAFIPGYTKAMYKVDETVTTILLNYVAILFTAYLVAIPFKDMTAGSQQTPLILDTAHLYRFLPPSRVHIGIFIAIFLAIFLYWLFRRTIWGYNFNMTGMNPHYANYIGINVERTMINSMLISGAIGGIAGAVQIMGILHRFIDQFSPGYGFEGITVSLLARNHPLGILAAGFFYGALQTGATYMDRTTEVPKELITSLVAIIIFFVTAEGLFTYTKQNGAFRKKLENIPGVRKLLQEGVDRNGHST</sequence>
<dbReference type="GO" id="GO:0022857">
    <property type="term" value="F:transmembrane transporter activity"/>
    <property type="evidence" value="ECO:0007669"/>
    <property type="project" value="InterPro"/>
</dbReference>
<protein>
    <submittedName>
        <fullName evidence="7">Simple sugar transport system permease protein</fullName>
    </submittedName>
</protein>
<evidence type="ECO:0000313" key="7">
    <source>
        <dbReference type="EMBL" id="SHF54097.1"/>
    </source>
</evidence>
<dbReference type="RefSeq" id="WP_073240099.1">
    <property type="nucleotide sequence ID" value="NZ_FQUY01000032.1"/>
</dbReference>
<dbReference type="CDD" id="cd06580">
    <property type="entry name" value="TM_PBP1_transp_TpRbsC_like"/>
    <property type="match status" value="1"/>
</dbReference>
<evidence type="ECO:0000256" key="1">
    <source>
        <dbReference type="ARBA" id="ARBA00004651"/>
    </source>
</evidence>
<feature type="transmembrane region" description="Helical" evidence="6">
    <location>
        <begin position="12"/>
        <end position="32"/>
    </location>
</feature>
<keyword evidence="8" id="KW-1185">Reference proteome</keyword>
<organism evidence="7 8">
    <name type="scientific">Desulforamulus putei DSM 12395</name>
    <dbReference type="NCBI Taxonomy" id="1121429"/>
    <lineage>
        <taxon>Bacteria</taxon>
        <taxon>Bacillati</taxon>
        <taxon>Bacillota</taxon>
        <taxon>Clostridia</taxon>
        <taxon>Eubacteriales</taxon>
        <taxon>Peptococcaceae</taxon>
        <taxon>Desulforamulus</taxon>
    </lineage>
</organism>
<feature type="transmembrane region" description="Helical" evidence="6">
    <location>
        <begin position="87"/>
        <end position="105"/>
    </location>
</feature>
<evidence type="ECO:0000256" key="4">
    <source>
        <dbReference type="ARBA" id="ARBA00022989"/>
    </source>
</evidence>
<feature type="transmembrane region" description="Helical" evidence="6">
    <location>
        <begin position="111"/>
        <end position="132"/>
    </location>
</feature>
<keyword evidence="7" id="KW-0813">Transport</keyword>
<name>A0A1M5CHM4_9FIRM</name>
<dbReference type="GO" id="GO:0005886">
    <property type="term" value="C:plasma membrane"/>
    <property type="evidence" value="ECO:0007669"/>
    <property type="project" value="UniProtKB-SubCell"/>
</dbReference>